<sequence length="349" mass="38236">MARDYTEALSLPASRQERTVTFRQRLEYAAVVAAVSALRVLPRSVARSAGAAIGAAAGALAGRLSGTGDRNLQLAFPHLSTSERQAVLRGTFRSLGWQLAEFCQMSNYSAEFVREKVMRYDGLENFLTAEARGKGVLVLTGHLGAWELSSFVHSLLGHPMGMVIRRLDNPLVDDMVNAIRCLHGNRVLHKDDFARGLISAMHKGETVGILMDTNMTPPQGVFVPFFGVPACTASGLARVARKTGAAVVPGFLLWSQEEQRYVLHFGEELKIQHTSDAEADALANTALFAATTEAYVRRYPEQWLWLHRRWKTRPPGEPPIYTRRSASTASGARSGVDAKNSSILSAETR</sequence>
<dbReference type="PIRSF" id="PIRSF026649">
    <property type="entry name" value="MsbB"/>
    <property type="match status" value="1"/>
</dbReference>
<reference evidence="8 9" key="1">
    <citation type="submission" date="2016-10" db="EMBL/GenBank/DDBJ databases">
        <authorList>
            <person name="de Groot N.N."/>
        </authorList>
    </citation>
    <scope>NUCLEOTIDE SEQUENCE [LARGE SCALE GENOMIC DNA]</scope>
    <source>
        <strain evidence="8 9">AB35.6</strain>
    </source>
</reference>
<dbReference type="EMBL" id="FNSD01000001">
    <property type="protein sequence ID" value="SEB46027.1"/>
    <property type="molecule type" value="Genomic_DNA"/>
</dbReference>
<gene>
    <name evidence="8" type="ORF">SAMN05443244_0635</name>
</gene>
<keyword evidence="4 8" id="KW-0808">Transferase</keyword>
<keyword evidence="3" id="KW-0997">Cell inner membrane</keyword>
<keyword evidence="6" id="KW-0012">Acyltransferase</keyword>
<comment type="subcellular location">
    <subcellularLocation>
        <location evidence="1">Cell inner membrane</location>
    </subcellularLocation>
</comment>
<keyword evidence="5" id="KW-0472">Membrane</keyword>
<evidence type="ECO:0000256" key="7">
    <source>
        <dbReference type="SAM" id="MobiDB-lite"/>
    </source>
</evidence>
<dbReference type="PANTHER" id="PTHR30606:SF9">
    <property type="entry name" value="LIPID A BIOSYNTHESIS LAUROYLTRANSFERASE"/>
    <property type="match status" value="1"/>
</dbReference>
<feature type="compositionally biased region" description="Polar residues" evidence="7">
    <location>
        <begin position="339"/>
        <end position="349"/>
    </location>
</feature>
<feature type="region of interest" description="Disordered" evidence="7">
    <location>
        <begin position="316"/>
        <end position="349"/>
    </location>
</feature>
<evidence type="ECO:0000256" key="5">
    <source>
        <dbReference type="ARBA" id="ARBA00023136"/>
    </source>
</evidence>
<accession>A0A1H4JIN2</accession>
<name>A0A1H4JIN2_9BACT</name>
<dbReference type="GO" id="GO:0016746">
    <property type="term" value="F:acyltransferase activity"/>
    <property type="evidence" value="ECO:0007669"/>
    <property type="project" value="UniProtKB-KW"/>
</dbReference>
<feature type="compositionally biased region" description="Low complexity" evidence="7">
    <location>
        <begin position="322"/>
        <end position="335"/>
    </location>
</feature>
<evidence type="ECO:0000256" key="3">
    <source>
        <dbReference type="ARBA" id="ARBA00022519"/>
    </source>
</evidence>
<dbReference type="GO" id="GO:0005886">
    <property type="term" value="C:plasma membrane"/>
    <property type="evidence" value="ECO:0007669"/>
    <property type="project" value="UniProtKB-SubCell"/>
</dbReference>
<protein>
    <submittedName>
        <fullName evidence="8">KDO2-lipid IV(A) lauroyltransferase</fullName>
    </submittedName>
</protein>
<evidence type="ECO:0000256" key="1">
    <source>
        <dbReference type="ARBA" id="ARBA00004533"/>
    </source>
</evidence>
<dbReference type="PANTHER" id="PTHR30606">
    <property type="entry name" value="LIPID A BIOSYNTHESIS LAUROYL ACYLTRANSFERASE"/>
    <property type="match status" value="1"/>
</dbReference>
<dbReference type="GO" id="GO:0009247">
    <property type="term" value="P:glycolipid biosynthetic process"/>
    <property type="evidence" value="ECO:0007669"/>
    <property type="project" value="UniProtKB-ARBA"/>
</dbReference>
<organism evidence="8 9">
    <name type="scientific">Terriglobus roseus</name>
    <dbReference type="NCBI Taxonomy" id="392734"/>
    <lineage>
        <taxon>Bacteria</taxon>
        <taxon>Pseudomonadati</taxon>
        <taxon>Acidobacteriota</taxon>
        <taxon>Terriglobia</taxon>
        <taxon>Terriglobales</taxon>
        <taxon>Acidobacteriaceae</taxon>
        <taxon>Terriglobus</taxon>
    </lineage>
</organism>
<dbReference type="AlphaFoldDB" id="A0A1H4JIN2"/>
<dbReference type="Pfam" id="PF03279">
    <property type="entry name" value="Lip_A_acyltrans"/>
    <property type="match status" value="1"/>
</dbReference>
<keyword evidence="2" id="KW-1003">Cell membrane</keyword>
<evidence type="ECO:0000256" key="4">
    <source>
        <dbReference type="ARBA" id="ARBA00022679"/>
    </source>
</evidence>
<evidence type="ECO:0000256" key="6">
    <source>
        <dbReference type="ARBA" id="ARBA00023315"/>
    </source>
</evidence>
<evidence type="ECO:0000313" key="8">
    <source>
        <dbReference type="EMBL" id="SEB46027.1"/>
    </source>
</evidence>
<dbReference type="CDD" id="cd07984">
    <property type="entry name" value="LPLAT_LABLAT-like"/>
    <property type="match status" value="1"/>
</dbReference>
<proteinExistence type="predicted"/>
<evidence type="ECO:0000313" key="9">
    <source>
        <dbReference type="Proteomes" id="UP000182409"/>
    </source>
</evidence>
<dbReference type="Proteomes" id="UP000182409">
    <property type="component" value="Unassembled WGS sequence"/>
</dbReference>
<evidence type="ECO:0000256" key="2">
    <source>
        <dbReference type="ARBA" id="ARBA00022475"/>
    </source>
</evidence>
<dbReference type="InterPro" id="IPR004960">
    <property type="entry name" value="LipA_acyltrans"/>
</dbReference>